<dbReference type="Pfam" id="PF12724">
    <property type="entry name" value="Flavodoxin_5"/>
    <property type="match status" value="1"/>
</dbReference>
<dbReference type="EMBL" id="CP011546">
    <property type="protein sequence ID" value="AKK10773.1"/>
    <property type="molecule type" value="Genomic_DNA"/>
</dbReference>
<dbReference type="Gene3D" id="3.40.50.360">
    <property type="match status" value="1"/>
</dbReference>
<reference evidence="3" key="2">
    <citation type="submission" date="2015-05" db="EMBL/GenBank/DDBJ databases">
        <title>Complete genome sequence of Corynebacterium uterequi DSM 45634, isolated from the uterus of a maiden mare.</title>
        <authorList>
            <person name="Ruckert C."/>
            <person name="Albersmeier A."/>
            <person name="Winkler A."/>
            <person name="Tauch A."/>
        </authorList>
    </citation>
    <scope>NUCLEOTIDE SEQUENCE [LARGE SCALE GENOMIC DNA]</scope>
    <source>
        <strain evidence="3">DSM 45634</strain>
    </source>
</reference>
<proteinExistence type="predicted"/>
<dbReference type="InterPro" id="IPR029039">
    <property type="entry name" value="Flavoprotein-like_sf"/>
</dbReference>
<dbReference type="PATRIC" id="fig|1072256.5.peg.761"/>
<dbReference type="STRING" id="1072256.CUTER_03835"/>
<dbReference type="KEGG" id="cut:CUTER_03835"/>
<feature type="domain" description="Flavodoxin" evidence="1">
    <location>
        <begin position="4"/>
        <end position="130"/>
    </location>
</feature>
<keyword evidence="3" id="KW-1185">Reference proteome</keyword>
<evidence type="ECO:0000313" key="3">
    <source>
        <dbReference type="Proteomes" id="UP000035548"/>
    </source>
</evidence>
<dbReference type="Proteomes" id="UP000035548">
    <property type="component" value="Chromosome"/>
</dbReference>
<dbReference type="RefSeq" id="WP_047259286.1">
    <property type="nucleotide sequence ID" value="NZ_CP011546.1"/>
</dbReference>
<evidence type="ECO:0000259" key="1">
    <source>
        <dbReference type="Pfam" id="PF12724"/>
    </source>
</evidence>
<dbReference type="SUPFAM" id="SSF52218">
    <property type="entry name" value="Flavoproteins"/>
    <property type="match status" value="1"/>
</dbReference>
<gene>
    <name evidence="2" type="ORF">CUTER_03835</name>
</gene>
<sequence length="172" mass="18903">MTHILYASAYGSSRMYAEELARRLNTTAVAMTEVAPEDLAGSDPVITVSYTHGPSLPAASFFTQHHLPQRPLAACAVGMSLVSAARERDQMKSMLGEQAANVERFYLPGRLAYSEISPAHRKVMFGVVNALKLKPRKSDNDRNLIQDYGQDVDRIDFAELDPVVAWARAHGA</sequence>
<name>A0A0G3HFP8_9CORY</name>
<dbReference type="InterPro" id="IPR026816">
    <property type="entry name" value="Flavodoxin_dom"/>
</dbReference>
<reference evidence="2 3" key="1">
    <citation type="journal article" date="2015" name="Genome Announc.">
        <title>Virulence Factor Genes Detected in the Complete Genome Sequence of Corynebacterium uterequi DSM 45634, Isolated from the Uterus of a Maiden Mare.</title>
        <authorList>
            <person name="Ruckert C."/>
            <person name="Kriete M."/>
            <person name="Jaenicke S."/>
            <person name="Winkler A."/>
            <person name="Tauch A."/>
        </authorList>
    </citation>
    <scope>NUCLEOTIDE SEQUENCE [LARGE SCALE GENOMIC DNA]</scope>
    <source>
        <strain evidence="2 3">DSM 45634</strain>
    </source>
</reference>
<dbReference type="OrthoDB" id="4878515at2"/>
<protein>
    <submittedName>
        <fullName evidence="2">Flavodoxin domain</fullName>
    </submittedName>
</protein>
<organism evidence="2 3">
    <name type="scientific">Corynebacterium uterequi</name>
    <dbReference type="NCBI Taxonomy" id="1072256"/>
    <lineage>
        <taxon>Bacteria</taxon>
        <taxon>Bacillati</taxon>
        <taxon>Actinomycetota</taxon>
        <taxon>Actinomycetes</taxon>
        <taxon>Mycobacteriales</taxon>
        <taxon>Corynebacteriaceae</taxon>
        <taxon>Corynebacterium</taxon>
    </lineage>
</organism>
<accession>A0A0G3HFP8</accession>
<evidence type="ECO:0000313" key="2">
    <source>
        <dbReference type="EMBL" id="AKK10773.1"/>
    </source>
</evidence>
<dbReference type="AlphaFoldDB" id="A0A0G3HFP8"/>